<keyword evidence="3 5" id="KW-1133">Transmembrane helix</keyword>
<reference evidence="8 9" key="1">
    <citation type="submission" date="2011-04" db="EMBL/GenBank/DDBJ databases">
        <authorList>
            <person name="Muzny D."/>
            <person name="Qin X."/>
            <person name="Deng J."/>
            <person name="Jiang H."/>
            <person name="Liu Y."/>
            <person name="Qu J."/>
            <person name="Song X.-Z."/>
            <person name="Zhang L."/>
            <person name="Thornton R."/>
            <person name="Coyle M."/>
            <person name="Francisco L."/>
            <person name="Jackson L."/>
            <person name="Javaid M."/>
            <person name="Korchina V."/>
            <person name="Kovar C."/>
            <person name="Mata R."/>
            <person name="Mathew T."/>
            <person name="Ngo R."/>
            <person name="Nguyen L."/>
            <person name="Nguyen N."/>
            <person name="Okwuonu G."/>
            <person name="Ongeri F."/>
            <person name="Pham C."/>
            <person name="Simmons D."/>
            <person name="Wilczek-Boney K."/>
            <person name="Hale W."/>
            <person name="Jakkamsetti A."/>
            <person name="Pham P."/>
            <person name="Ruth R."/>
            <person name="San Lucas F."/>
            <person name="Warren J."/>
            <person name="Zhang J."/>
            <person name="Zhao Z."/>
            <person name="Zhou C."/>
            <person name="Zhu D."/>
            <person name="Lee S."/>
            <person name="Bess C."/>
            <person name="Blankenburg K."/>
            <person name="Forbes L."/>
            <person name="Fu Q."/>
            <person name="Gubbala S."/>
            <person name="Hirani K."/>
            <person name="Jayaseelan J.C."/>
            <person name="Lara F."/>
            <person name="Munidasa M."/>
            <person name="Palculict T."/>
            <person name="Patil S."/>
            <person name="Pu L.-L."/>
            <person name="Saada N."/>
            <person name="Tang L."/>
            <person name="Weissenberger G."/>
            <person name="Zhu Y."/>
            <person name="Hemphill L."/>
            <person name="Shang Y."/>
            <person name="Youmans B."/>
            <person name="Ayvaz T."/>
            <person name="Ross M."/>
            <person name="Santibanez J."/>
            <person name="Aqrawi P."/>
            <person name="Gross S."/>
            <person name="Joshi V."/>
            <person name="Fowler G."/>
            <person name="Nazareth L."/>
            <person name="Reid J."/>
            <person name="Worley K."/>
            <person name="Petrosino J."/>
            <person name="Highlander S."/>
            <person name="Gibbs R."/>
        </authorList>
    </citation>
    <scope>NUCLEOTIDE SEQUENCE [LARGE SCALE GENOMIC DNA]</scope>
    <source>
        <strain evidence="8 9">DSM 3688</strain>
    </source>
</reference>
<keyword evidence="5" id="KW-0874">Quinone</keyword>
<evidence type="ECO:0000256" key="6">
    <source>
        <dbReference type="RuleBase" id="RU000471"/>
    </source>
</evidence>
<dbReference type="EMBL" id="AFPW01000035">
    <property type="protein sequence ID" value="EGQ13121.1"/>
    <property type="molecule type" value="Genomic_DNA"/>
</dbReference>
<dbReference type="RefSeq" id="WP_005846846.1">
    <property type="nucleotide sequence ID" value="NC_019968.1"/>
</dbReference>
<dbReference type="GO" id="GO:0016655">
    <property type="term" value="F:oxidoreductase activity, acting on NAD(P)H, quinone or similar compound as acceptor"/>
    <property type="evidence" value="ECO:0007669"/>
    <property type="project" value="UniProtKB-UniRule"/>
</dbReference>
<accession>F9D5G9</accession>
<comment type="similarity">
    <text evidence="5 6">Belongs to the complex I subunit 1 family.</text>
</comment>
<dbReference type="PROSITE" id="PS00668">
    <property type="entry name" value="COMPLEX1_ND1_2"/>
    <property type="match status" value="1"/>
</dbReference>
<proteinExistence type="inferred from homology"/>
<dbReference type="InterPro" id="IPR001694">
    <property type="entry name" value="NADH_UbQ_OxRdtase_su1/FPO"/>
</dbReference>
<comment type="subunit">
    <text evidence="5">NDH-1 is composed of 14 different subunits. Subunits NuoA, H, J, K, L, M, N constitute the membrane sector of the complex.</text>
</comment>
<feature type="transmembrane region" description="Helical" evidence="5">
    <location>
        <begin position="265"/>
        <end position="284"/>
    </location>
</feature>
<comment type="subcellular location">
    <subcellularLocation>
        <location evidence="5">Cell inner membrane</location>
        <topology evidence="5">Multi-pass membrane protein</topology>
    </subcellularLocation>
    <subcellularLocation>
        <location evidence="6">Cell membrane</location>
        <topology evidence="6">Multi-pass membrane protein</topology>
    </subcellularLocation>
    <subcellularLocation>
        <location evidence="1">Membrane</location>
        <topology evidence="1">Multi-pass membrane protein</topology>
    </subcellularLocation>
</comment>
<sequence>MFDFSIVTTWFDSLLRQTLGLGDFLSILIECVVVGVLILTAYALIAIALIFMERKVCAYFQCRLGPMRVGPWGIFQVFADVVKMLIKEIFAVDKADKFLYYLAPFLVIIASVGTFSFLPWNKGAGILDFNVGVFLITAISSIGVLGIFIAGWGSNNKYSVVSAMRGAVQMISYELSLGLCLIAAVALTGTMQVSSIVAEQTGPWNWLIVKGHIPAIIAFLVFLVAGNAEANRGPFDMAEAESELTAGYHTEYSGMGFGFYYLAEYLNLFVIAGIASTVFLGGWAPLNIGVAAFDTVMNYIPGFVWFFGKTFAVVWLLMWIRWTFPRLRIDQILKLEWKYLMPLSLLNLVLMTVCVALGWYVK</sequence>
<reference evidence="7" key="2">
    <citation type="submission" date="2012-02" db="EMBL/GenBank/DDBJ databases">
        <title>Complete sequence of chromosome 2 of Prevotella dentalis DSM 3688.</title>
        <authorList>
            <consortium name="US DOE Joint Genome Institute (JGI-PGF)"/>
            <person name="Lucas S."/>
            <person name="Copeland A."/>
            <person name="Lapidus A."/>
            <person name="Glavina del Rio T."/>
            <person name="Dalin E."/>
            <person name="Tice H."/>
            <person name="Bruce D."/>
            <person name="Goodwin L."/>
            <person name="Pitluck S."/>
            <person name="Peters L."/>
            <person name="Mikhailova N."/>
            <person name="Chertkov O."/>
            <person name="Kyrpides N."/>
            <person name="Mavromatis K."/>
            <person name="Ivanova N."/>
            <person name="Brettin T."/>
            <person name="Detter J.C."/>
            <person name="Han C."/>
            <person name="Larimer F."/>
            <person name="Land M."/>
            <person name="Hauser L."/>
            <person name="Markowitz V."/>
            <person name="Cheng J.-F."/>
            <person name="Hugenholtz P."/>
            <person name="Woyke T."/>
            <person name="Wu D."/>
            <person name="Gronow S."/>
            <person name="Wellnitz S."/>
            <person name="Brambilla E."/>
            <person name="Klenk H.-P."/>
            <person name="Eisen J.A."/>
        </authorList>
    </citation>
    <scope>NUCLEOTIDE SEQUENCE [LARGE SCALE GENOMIC DNA]</scope>
    <source>
        <strain evidence="7">DSM 3688</strain>
    </source>
</reference>
<feature type="transmembrane region" description="Helical" evidence="5">
    <location>
        <begin position="132"/>
        <end position="154"/>
    </location>
</feature>
<dbReference type="EMBL" id="CP003369">
    <property type="protein sequence ID" value="AGB29202.1"/>
    <property type="molecule type" value="Genomic_DNA"/>
</dbReference>
<feature type="transmembrane region" description="Helical" evidence="5">
    <location>
        <begin position="296"/>
        <end position="318"/>
    </location>
</feature>
<dbReference type="Proteomes" id="UP000007820">
    <property type="component" value="Unassembled WGS sequence"/>
</dbReference>
<feature type="transmembrane region" description="Helical" evidence="5">
    <location>
        <begin position="204"/>
        <end position="225"/>
    </location>
</feature>
<keyword evidence="5" id="KW-1003">Cell membrane</keyword>
<dbReference type="GO" id="GO:0048038">
    <property type="term" value="F:quinone binding"/>
    <property type="evidence" value="ECO:0007669"/>
    <property type="project" value="UniProtKB-KW"/>
</dbReference>
<dbReference type="Pfam" id="PF00146">
    <property type="entry name" value="NADHdh"/>
    <property type="match status" value="1"/>
</dbReference>
<evidence type="ECO:0000313" key="9">
    <source>
        <dbReference type="Proteomes" id="UP000007820"/>
    </source>
</evidence>
<dbReference type="Proteomes" id="UP000010862">
    <property type="component" value="Chromosome 2"/>
</dbReference>
<evidence type="ECO:0000256" key="3">
    <source>
        <dbReference type="ARBA" id="ARBA00022989"/>
    </source>
</evidence>
<evidence type="ECO:0000256" key="4">
    <source>
        <dbReference type="ARBA" id="ARBA00023136"/>
    </source>
</evidence>
<dbReference type="InterPro" id="IPR018086">
    <property type="entry name" value="NADH_UbQ_OxRdtase_su1_CS"/>
</dbReference>
<keyword evidence="10" id="KW-1185">Reference proteome</keyword>
<dbReference type="PATRIC" id="fig|908937.9.peg.2042"/>
<dbReference type="EC" id="7.1.1.-" evidence="5"/>
<evidence type="ECO:0000313" key="10">
    <source>
        <dbReference type="Proteomes" id="UP000010862"/>
    </source>
</evidence>
<protein>
    <recommendedName>
        <fullName evidence="5">NADH-quinone oxidoreductase subunit H</fullName>
        <ecNumber evidence="5">7.1.1.-</ecNumber>
    </recommendedName>
    <alternativeName>
        <fullName evidence="5">NADH dehydrogenase I subunit H</fullName>
    </alternativeName>
    <alternativeName>
        <fullName evidence="5">NDH-1 subunit H</fullName>
    </alternativeName>
</protein>
<dbReference type="AlphaFoldDB" id="F9D5G9"/>
<dbReference type="STRING" id="908937.Prede_1920"/>
<dbReference type="GO" id="GO:0003954">
    <property type="term" value="F:NADH dehydrogenase activity"/>
    <property type="evidence" value="ECO:0007669"/>
    <property type="project" value="TreeGrafter"/>
</dbReference>
<keyword evidence="5 6" id="KW-0520">NAD</keyword>
<keyword evidence="4 5" id="KW-0472">Membrane</keyword>
<evidence type="ECO:0000256" key="5">
    <source>
        <dbReference type="HAMAP-Rule" id="MF_01350"/>
    </source>
</evidence>
<evidence type="ECO:0000313" key="7">
    <source>
        <dbReference type="EMBL" id="AGB29202.1"/>
    </source>
</evidence>
<dbReference type="HOGENOM" id="CLU_015134_0_1_10"/>
<dbReference type="NCBIfam" id="NF004741">
    <property type="entry name" value="PRK06076.1-2"/>
    <property type="match status" value="1"/>
</dbReference>
<dbReference type="PANTHER" id="PTHR11432">
    <property type="entry name" value="NADH DEHYDROGENASE SUBUNIT 1"/>
    <property type="match status" value="1"/>
</dbReference>
<evidence type="ECO:0000313" key="8">
    <source>
        <dbReference type="EMBL" id="EGQ13121.1"/>
    </source>
</evidence>
<feature type="transmembrane region" description="Helical" evidence="5">
    <location>
        <begin position="175"/>
        <end position="198"/>
    </location>
</feature>
<evidence type="ECO:0000256" key="1">
    <source>
        <dbReference type="ARBA" id="ARBA00004141"/>
    </source>
</evidence>
<comment type="function">
    <text evidence="5">NDH-1 shuttles electrons from NADH, via FMN and iron-sulfur (Fe-S) centers, to quinones in the respiratory chain. The immediate electron acceptor for the enzyme in this species is believed to be ubiquinone. Couples the redox reaction to proton translocation (for every two electrons transferred, four hydrogen ions are translocated across the cytoplasmic membrane), and thus conserves the redox energy in a proton gradient. This subunit may bind ubiquinone.</text>
</comment>
<gene>
    <name evidence="5 8" type="primary">nuoH</name>
    <name evidence="7" type="ordered locus">Prede_1920</name>
    <name evidence="8" type="ORF">HMPREF9136_2097</name>
</gene>
<dbReference type="OrthoDB" id="9803734at2"/>
<dbReference type="KEGG" id="pdt:Prede_1920"/>
<dbReference type="PANTHER" id="PTHR11432:SF3">
    <property type="entry name" value="NADH-UBIQUINONE OXIDOREDUCTASE CHAIN 1"/>
    <property type="match status" value="1"/>
</dbReference>
<evidence type="ECO:0000256" key="2">
    <source>
        <dbReference type="ARBA" id="ARBA00022692"/>
    </source>
</evidence>
<dbReference type="GO" id="GO:0005886">
    <property type="term" value="C:plasma membrane"/>
    <property type="evidence" value="ECO:0007669"/>
    <property type="project" value="UniProtKB-SubCell"/>
</dbReference>
<dbReference type="eggNOG" id="COG1005">
    <property type="taxonomic scope" value="Bacteria"/>
</dbReference>
<feature type="transmembrane region" description="Helical" evidence="5">
    <location>
        <begin position="339"/>
        <end position="361"/>
    </location>
</feature>
<keyword evidence="5" id="KW-0830">Ubiquinone</keyword>
<dbReference type="GO" id="GO:0009060">
    <property type="term" value="P:aerobic respiration"/>
    <property type="evidence" value="ECO:0007669"/>
    <property type="project" value="TreeGrafter"/>
</dbReference>
<dbReference type="HAMAP" id="MF_01350">
    <property type="entry name" value="NDH1_NuoH"/>
    <property type="match status" value="1"/>
</dbReference>
<keyword evidence="5" id="KW-0997">Cell inner membrane</keyword>
<keyword evidence="2 5" id="KW-0812">Transmembrane</keyword>
<keyword evidence="8" id="KW-0560">Oxidoreductase</keyword>
<organism evidence="8 9">
    <name type="scientific">Prevotella dentalis (strain ATCC 49559 / DSM 3688 / JCM 13448 / NCTC 12043 / ES 2772)</name>
    <name type="common">Mitsuokella dentalis</name>
    <dbReference type="NCBI Taxonomy" id="908937"/>
    <lineage>
        <taxon>Bacteria</taxon>
        <taxon>Pseudomonadati</taxon>
        <taxon>Bacteroidota</taxon>
        <taxon>Bacteroidia</taxon>
        <taxon>Bacteroidales</taxon>
        <taxon>Prevotellaceae</taxon>
        <taxon>Prevotella</taxon>
    </lineage>
</organism>
<comment type="catalytic activity">
    <reaction evidence="5">
        <text>a quinone + NADH + 5 H(+)(in) = a quinol + NAD(+) + 4 H(+)(out)</text>
        <dbReference type="Rhea" id="RHEA:57888"/>
        <dbReference type="ChEBI" id="CHEBI:15378"/>
        <dbReference type="ChEBI" id="CHEBI:24646"/>
        <dbReference type="ChEBI" id="CHEBI:57540"/>
        <dbReference type="ChEBI" id="CHEBI:57945"/>
        <dbReference type="ChEBI" id="CHEBI:132124"/>
    </reaction>
</comment>
<name>F9D5G9_PREDD</name>
<feature type="transmembrane region" description="Helical" evidence="5">
    <location>
        <begin position="98"/>
        <end position="120"/>
    </location>
</feature>
<feature type="transmembrane region" description="Helical" evidence="5">
    <location>
        <begin position="24"/>
        <end position="51"/>
    </location>
</feature>
<keyword evidence="5" id="KW-1278">Translocase</keyword>